<evidence type="ECO:0000256" key="1">
    <source>
        <dbReference type="SAM" id="SignalP"/>
    </source>
</evidence>
<evidence type="ECO:0000313" key="3">
    <source>
        <dbReference type="Proteomes" id="UP000318138"/>
    </source>
</evidence>
<reference evidence="3" key="1">
    <citation type="submission" date="2019-07" db="EMBL/GenBank/DDBJ databases">
        <title>Bacillus alkalisoli sp. nov. isolated from saline soil.</title>
        <authorList>
            <person name="Sun J.-Q."/>
            <person name="Xu L."/>
        </authorList>
    </citation>
    <scope>NUCLEOTIDE SEQUENCE [LARGE SCALE GENOMIC DNA]</scope>
    <source>
        <strain evidence="3">M4U3P1</strain>
    </source>
</reference>
<dbReference type="RefSeq" id="WP_176010909.1">
    <property type="nucleotide sequence ID" value="NZ_CP041372.2"/>
</dbReference>
<feature type="chain" id="PRO_5032868088" evidence="1">
    <location>
        <begin position="20"/>
        <end position="136"/>
    </location>
</feature>
<dbReference type="AlphaFoldDB" id="A0A859FJG1"/>
<dbReference type="EMBL" id="CP041372">
    <property type="protein sequence ID" value="QKS72942.1"/>
    <property type="molecule type" value="Genomic_DNA"/>
</dbReference>
<accession>A0A859FJG1</accession>
<proteinExistence type="predicted"/>
<feature type="signal peptide" evidence="1">
    <location>
        <begin position="1"/>
        <end position="19"/>
    </location>
</feature>
<organism evidence="2 3">
    <name type="scientific">Paenalkalicoccus suaedae</name>
    <dbReference type="NCBI Taxonomy" id="2592382"/>
    <lineage>
        <taxon>Bacteria</taxon>
        <taxon>Bacillati</taxon>
        <taxon>Bacillota</taxon>
        <taxon>Bacilli</taxon>
        <taxon>Bacillales</taxon>
        <taxon>Bacillaceae</taxon>
        <taxon>Paenalkalicoccus</taxon>
    </lineage>
</organism>
<dbReference type="KEGG" id="psua:FLK61_40805"/>
<dbReference type="PROSITE" id="PS51257">
    <property type="entry name" value="PROKAR_LIPOPROTEIN"/>
    <property type="match status" value="1"/>
</dbReference>
<dbReference type="Proteomes" id="UP000318138">
    <property type="component" value="Chromosome"/>
</dbReference>
<keyword evidence="1" id="KW-0732">Signal</keyword>
<name>A0A859FJG1_9BACI</name>
<keyword evidence="3" id="KW-1185">Reference proteome</keyword>
<sequence>MIMRYFFLFSMLLLLTACADISTATYYDESEQWSVIMDRSTLPSPLRSEAAITFTYLGDEEPISGITATYDSEAAFYEPLTHDIGEIPDGNAVRQTMNYDEVTQVYEEGETLMVLLQWQVNGETRSEDFELMYIDD</sequence>
<evidence type="ECO:0000313" key="2">
    <source>
        <dbReference type="EMBL" id="QKS72942.1"/>
    </source>
</evidence>
<protein>
    <submittedName>
        <fullName evidence="2">Uncharacterized protein</fullName>
    </submittedName>
</protein>
<gene>
    <name evidence="2" type="ORF">FLK61_40805</name>
</gene>